<dbReference type="PANTHER" id="PTHR30193">
    <property type="entry name" value="ABC TRANSPORTER PERMEASE PROTEIN"/>
    <property type="match status" value="1"/>
</dbReference>
<reference evidence="9 10" key="1">
    <citation type="submission" date="2019-07" db="EMBL/GenBank/DDBJ databases">
        <title>Whole genome shotgun sequence of Reyranella soli NBRC 108950.</title>
        <authorList>
            <person name="Hosoyama A."/>
            <person name="Uohara A."/>
            <person name="Ohji S."/>
            <person name="Ichikawa N."/>
        </authorList>
    </citation>
    <scope>NUCLEOTIDE SEQUENCE [LARGE SCALE GENOMIC DNA]</scope>
    <source>
        <strain evidence="9 10">NBRC 108950</strain>
    </source>
</reference>
<dbReference type="PANTHER" id="PTHR30193:SF37">
    <property type="entry name" value="INNER MEMBRANE ABC TRANSPORTER PERMEASE PROTEIN YCJO"/>
    <property type="match status" value="1"/>
</dbReference>
<dbReference type="RefSeq" id="WP_147149772.1">
    <property type="nucleotide sequence ID" value="NZ_BKAJ01000044.1"/>
</dbReference>
<feature type="transmembrane region" description="Helical" evidence="7">
    <location>
        <begin position="278"/>
        <end position="297"/>
    </location>
</feature>
<keyword evidence="2 7" id="KW-0813">Transport</keyword>
<name>A0A512N9M9_9HYPH</name>
<accession>A0A512N9M9</accession>
<evidence type="ECO:0000313" key="9">
    <source>
        <dbReference type="EMBL" id="GEP55684.1"/>
    </source>
</evidence>
<dbReference type="Proteomes" id="UP000321058">
    <property type="component" value="Unassembled WGS sequence"/>
</dbReference>
<feature type="transmembrane region" description="Helical" evidence="7">
    <location>
        <begin position="224"/>
        <end position="244"/>
    </location>
</feature>
<feature type="transmembrane region" description="Helical" evidence="7">
    <location>
        <begin position="23"/>
        <end position="43"/>
    </location>
</feature>
<evidence type="ECO:0000256" key="1">
    <source>
        <dbReference type="ARBA" id="ARBA00004651"/>
    </source>
</evidence>
<dbReference type="GO" id="GO:0055085">
    <property type="term" value="P:transmembrane transport"/>
    <property type="evidence" value="ECO:0007669"/>
    <property type="project" value="InterPro"/>
</dbReference>
<evidence type="ECO:0000259" key="8">
    <source>
        <dbReference type="PROSITE" id="PS50928"/>
    </source>
</evidence>
<comment type="subcellular location">
    <subcellularLocation>
        <location evidence="1 7">Cell membrane</location>
        <topology evidence="1 7">Multi-pass membrane protein</topology>
    </subcellularLocation>
</comment>
<feature type="transmembrane region" description="Helical" evidence="7">
    <location>
        <begin position="83"/>
        <end position="108"/>
    </location>
</feature>
<protein>
    <recommendedName>
        <fullName evidence="8">ABC transmembrane type-1 domain-containing protein</fullName>
    </recommendedName>
</protein>
<dbReference type="InterPro" id="IPR000515">
    <property type="entry name" value="MetI-like"/>
</dbReference>
<evidence type="ECO:0000313" key="10">
    <source>
        <dbReference type="Proteomes" id="UP000321058"/>
    </source>
</evidence>
<dbReference type="OrthoDB" id="9805108at2"/>
<sequence length="310" mass="34601">MSGPGGPRSGKTTWFQRKRTRELALVVCFLLPSLAIFFLYRILPLGWNAWLSVHAWSPLKAAQFIGLEHYEEMLLDDDVFWQALANTLIFIACSPLAIAAALGIAVLVNSDLRGAAVYRTIVFLSYPLMTVAVGIIWRWLYDERGGFFNYVLRSTGVIDQPMKFLQSFDWALPCVILADFWQVLGFYMIILLTGLQSIPQHLYEAARVDGVPARARFFRITLPLLRPSIFLCIVVGILNSFTSFDLVYVMTNGGPGHATELLITYIYKAGFGQTRFDYAAALTVVQFLLLVVLTVIANKLSGGNAGSLER</sequence>
<proteinExistence type="inferred from homology"/>
<dbReference type="GO" id="GO:0005886">
    <property type="term" value="C:plasma membrane"/>
    <property type="evidence" value="ECO:0007669"/>
    <property type="project" value="UniProtKB-SubCell"/>
</dbReference>
<keyword evidence="10" id="KW-1185">Reference proteome</keyword>
<evidence type="ECO:0000256" key="2">
    <source>
        <dbReference type="ARBA" id="ARBA00022448"/>
    </source>
</evidence>
<feature type="transmembrane region" description="Helical" evidence="7">
    <location>
        <begin position="120"/>
        <end position="140"/>
    </location>
</feature>
<keyword evidence="6 7" id="KW-0472">Membrane</keyword>
<organism evidence="9 10">
    <name type="scientific">Reyranella soli</name>
    <dbReference type="NCBI Taxonomy" id="1230389"/>
    <lineage>
        <taxon>Bacteria</taxon>
        <taxon>Pseudomonadati</taxon>
        <taxon>Pseudomonadota</taxon>
        <taxon>Alphaproteobacteria</taxon>
        <taxon>Hyphomicrobiales</taxon>
        <taxon>Reyranellaceae</taxon>
        <taxon>Reyranella</taxon>
    </lineage>
</organism>
<dbReference type="EMBL" id="BKAJ01000044">
    <property type="protein sequence ID" value="GEP55684.1"/>
    <property type="molecule type" value="Genomic_DNA"/>
</dbReference>
<keyword evidence="4 7" id="KW-0812">Transmembrane</keyword>
<dbReference type="CDD" id="cd06261">
    <property type="entry name" value="TM_PBP2"/>
    <property type="match status" value="1"/>
</dbReference>
<evidence type="ECO:0000256" key="7">
    <source>
        <dbReference type="RuleBase" id="RU363032"/>
    </source>
</evidence>
<feature type="transmembrane region" description="Helical" evidence="7">
    <location>
        <begin position="170"/>
        <end position="192"/>
    </location>
</feature>
<comment type="caution">
    <text evidence="9">The sequence shown here is derived from an EMBL/GenBank/DDBJ whole genome shotgun (WGS) entry which is preliminary data.</text>
</comment>
<feature type="domain" description="ABC transmembrane type-1" evidence="8">
    <location>
        <begin position="83"/>
        <end position="297"/>
    </location>
</feature>
<keyword evidence="5 7" id="KW-1133">Transmembrane helix</keyword>
<dbReference type="PROSITE" id="PS50928">
    <property type="entry name" value="ABC_TM1"/>
    <property type="match status" value="1"/>
</dbReference>
<dbReference type="Pfam" id="PF00528">
    <property type="entry name" value="BPD_transp_1"/>
    <property type="match status" value="1"/>
</dbReference>
<evidence type="ECO:0000256" key="3">
    <source>
        <dbReference type="ARBA" id="ARBA00022475"/>
    </source>
</evidence>
<evidence type="ECO:0000256" key="5">
    <source>
        <dbReference type="ARBA" id="ARBA00022989"/>
    </source>
</evidence>
<evidence type="ECO:0000256" key="6">
    <source>
        <dbReference type="ARBA" id="ARBA00023136"/>
    </source>
</evidence>
<comment type="similarity">
    <text evidence="7">Belongs to the binding-protein-dependent transport system permease family.</text>
</comment>
<dbReference type="SUPFAM" id="SSF161098">
    <property type="entry name" value="MetI-like"/>
    <property type="match status" value="1"/>
</dbReference>
<dbReference type="InterPro" id="IPR035906">
    <property type="entry name" value="MetI-like_sf"/>
</dbReference>
<gene>
    <name evidence="9" type="ORF">RSO01_28500</name>
</gene>
<keyword evidence="3" id="KW-1003">Cell membrane</keyword>
<dbReference type="AlphaFoldDB" id="A0A512N9M9"/>
<evidence type="ECO:0000256" key="4">
    <source>
        <dbReference type="ARBA" id="ARBA00022692"/>
    </source>
</evidence>
<dbReference type="Gene3D" id="1.10.3720.10">
    <property type="entry name" value="MetI-like"/>
    <property type="match status" value="1"/>
</dbReference>
<dbReference type="InterPro" id="IPR051393">
    <property type="entry name" value="ABC_transporter_permease"/>
</dbReference>